<dbReference type="InterPro" id="IPR057739">
    <property type="entry name" value="Glyco_hydro_29_N"/>
</dbReference>
<dbReference type="PANTHER" id="PTHR10030">
    <property type="entry name" value="ALPHA-L-FUCOSIDASE"/>
    <property type="match status" value="1"/>
</dbReference>
<comment type="caution">
    <text evidence="9">The sequence shown here is derived from an EMBL/GenBank/DDBJ whole genome shotgun (WGS) entry which is preliminary data.</text>
</comment>
<accession>A0A831LF61</accession>
<evidence type="ECO:0000256" key="5">
    <source>
        <dbReference type="ARBA" id="ARBA00022801"/>
    </source>
</evidence>
<keyword evidence="5 9" id="KW-0378">Hydrolase</keyword>
<evidence type="ECO:0000256" key="2">
    <source>
        <dbReference type="ARBA" id="ARBA00007951"/>
    </source>
</evidence>
<reference evidence="9" key="1">
    <citation type="journal article" date="2020" name="mSystems">
        <title>Genome- and Community-Level Interaction Insights into Carbon Utilization and Element Cycling Functions of Hydrothermarchaeota in Hydrothermal Sediment.</title>
        <authorList>
            <person name="Zhou Z."/>
            <person name="Liu Y."/>
            <person name="Xu W."/>
            <person name="Pan J."/>
            <person name="Luo Z.H."/>
            <person name="Li M."/>
        </authorList>
    </citation>
    <scope>NUCLEOTIDE SEQUENCE [LARGE SCALE GENOMIC DNA]</scope>
    <source>
        <strain evidence="9">SpSt-1217</strain>
    </source>
</reference>
<dbReference type="GO" id="GO:0016139">
    <property type="term" value="P:glycoside catabolic process"/>
    <property type="evidence" value="ECO:0007669"/>
    <property type="project" value="TreeGrafter"/>
</dbReference>
<dbReference type="Pfam" id="PF01120">
    <property type="entry name" value="Alpha_L_fucos"/>
    <property type="match status" value="1"/>
</dbReference>
<evidence type="ECO:0000256" key="4">
    <source>
        <dbReference type="ARBA" id="ARBA00022729"/>
    </source>
</evidence>
<dbReference type="Gene3D" id="2.60.40.1180">
    <property type="entry name" value="Golgi alpha-mannosidase II"/>
    <property type="match status" value="1"/>
</dbReference>
<evidence type="ECO:0000259" key="7">
    <source>
        <dbReference type="Pfam" id="PF01120"/>
    </source>
</evidence>
<keyword evidence="6" id="KW-0326">Glycosidase</keyword>
<dbReference type="InterPro" id="IPR013780">
    <property type="entry name" value="Glyco_hydro_b"/>
</dbReference>
<dbReference type="GO" id="GO:0004560">
    <property type="term" value="F:alpha-L-fucosidase activity"/>
    <property type="evidence" value="ECO:0007669"/>
    <property type="project" value="InterPro"/>
</dbReference>
<name>A0A831LF61_9BACT</name>
<dbReference type="InterPro" id="IPR017853">
    <property type="entry name" value="GH"/>
</dbReference>
<dbReference type="PIRSF" id="PIRSF001092">
    <property type="entry name" value="Alpha-L-fucosidase"/>
    <property type="match status" value="1"/>
</dbReference>
<comment type="function">
    <text evidence="1">Alpha-L-fucosidase is responsible for hydrolyzing the alpha-1,6-linked fucose joined to the reducing-end N-acetylglucosamine of the carbohydrate moieties of glycoproteins.</text>
</comment>
<evidence type="ECO:0000256" key="3">
    <source>
        <dbReference type="ARBA" id="ARBA00012662"/>
    </source>
</evidence>
<dbReference type="EMBL" id="DSDK01000013">
    <property type="protein sequence ID" value="HDR50037.1"/>
    <property type="molecule type" value="Genomic_DNA"/>
</dbReference>
<dbReference type="Gene3D" id="3.20.20.80">
    <property type="entry name" value="Glycosidases"/>
    <property type="match status" value="1"/>
</dbReference>
<dbReference type="GO" id="GO:0006004">
    <property type="term" value="P:fucose metabolic process"/>
    <property type="evidence" value="ECO:0007669"/>
    <property type="project" value="InterPro"/>
</dbReference>
<evidence type="ECO:0000313" key="9">
    <source>
        <dbReference type="EMBL" id="HDR50037.1"/>
    </source>
</evidence>
<dbReference type="Pfam" id="PF16757">
    <property type="entry name" value="Fucosidase_C"/>
    <property type="match status" value="1"/>
</dbReference>
<dbReference type="EC" id="3.2.1.51" evidence="3"/>
<organism evidence="9">
    <name type="scientific">Mariniphaga anaerophila</name>
    <dbReference type="NCBI Taxonomy" id="1484053"/>
    <lineage>
        <taxon>Bacteria</taxon>
        <taxon>Pseudomonadati</taxon>
        <taxon>Bacteroidota</taxon>
        <taxon>Bacteroidia</taxon>
        <taxon>Marinilabiliales</taxon>
        <taxon>Prolixibacteraceae</taxon>
        <taxon>Mariniphaga</taxon>
    </lineage>
</organism>
<dbReference type="AlphaFoldDB" id="A0A831LF61"/>
<keyword evidence="4" id="KW-0732">Signal</keyword>
<feature type="domain" description="Alpha-L-fucosidase C-terminal" evidence="8">
    <location>
        <begin position="421"/>
        <end position="502"/>
    </location>
</feature>
<dbReference type="InterPro" id="IPR000933">
    <property type="entry name" value="Glyco_hydro_29"/>
</dbReference>
<feature type="domain" description="Glycoside hydrolase family 29 N-terminal" evidence="7">
    <location>
        <begin position="31"/>
        <end position="392"/>
    </location>
</feature>
<gene>
    <name evidence="9" type="ORF">ENN90_00240</name>
</gene>
<evidence type="ECO:0000256" key="1">
    <source>
        <dbReference type="ARBA" id="ARBA00004071"/>
    </source>
</evidence>
<dbReference type="SUPFAM" id="SSF51445">
    <property type="entry name" value="(Trans)glycosidases"/>
    <property type="match status" value="1"/>
</dbReference>
<sequence length="517" mass="59789">MNIKMKKSKYLKRFLVFCSFSIIIILPVLGQKFEPSWKSLAENYKCPDWFRDAKFGIFMHWGIMSAIDENRDYGGSHYGRYMYGPGEFPPDHERSQWARDLYKWHTENYGHPNEFGYKDFIPMFKAEKWNPDSLVAFYKEIGAKYIVPVAVHHDNFDMYKSIHRWNAYEMGPKKDIIQGWKEAAEKHGIRFGVSSHLDRVSSFFQVSRKYDGGNPDYADFYGSNYNIEHQKDENWQKVWYARTMQLIDQYQPDLLYFDGSLPGIYGNMKYGFELAAQFYNSNMEKNGGKLEAVMNLKHGPDKRAFIWDIERGQAGALQRHPWQTDTDLQGGWFYRKKEPNFTPEVLIGNFIDIISKNGNLLLNVGLRGDGTLPENQAAVLREMGNWLKINGEAVYGSRPWLVFGEGPTKIESGAFNEPNADYTADDIRFTVNGGFLYVFLLNPEKNDVVIRSLSSYLNLSSGIKSVELLGSEEKIIWQQTREGLALSLPESRPSKYALVLKVSVDDLSSQYWELIIE</sequence>
<proteinExistence type="inferred from homology"/>
<evidence type="ECO:0000259" key="8">
    <source>
        <dbReference type="Pfam" id="PF16757"/>
    </source>
</evidence>
<dbReference type="InterPro" id="IPR016286">
    <property type="entry name" value="FUC_metazoa-typ"/>
</dbReference>
<evidence type="ECO:0000256" key="6">
    <source>
        <dbReference type="ARBA" id="ARBA00023295"/>
    </source>
</evidence>
<dbReference type="PANTHER" id="PTHR10030:SF37">
    <property type="entry name" value="ALPHA-L-FUCOSIDASE-RELATED"/>
    <property type="match status" value="1"/>
</dbReference>
<protein>
    <recommendedName>
        <fullName evidence="3">alpha-L-fucosidase</fullName>
        <ecNumber evidence="3">3.2.1.51</ecNumber>
    </recommendedName>
</protein>
<dbReference type="SMART" id="SM00812">
    <property type="entry name" value="Alpha_L_fucos"/>
    <property type="match status" value="1"/>
</dbReference>
<dbReference type="PRINTS" id="PR00741">
    <property type="entry name" value="GLHYDRLASE29"/>
</dbReference>
<dbReference type="Proteomes" id="UP000886047">
    <property type="component" value="Unassembled WGS sequence"/>
</dbReference>
<dbReference type="GO" id="GO:0005764">
    <property type="term" value="C:lysosome"/>
    <property type="evidence" value="ECO:0007669"/>
    <property type="project" value="TreeGrafter"/>
</dbReference>
<comment type="similarity">
    <text evidence="2">Belongs to the glycosyl hydrolase 29 family.</text>
</comment>
<dbReference type="InterPro" id="IPR031919">
    <property type="entry name" value="Fucosidase_C"/>
</dbReference>